<accession>A0ABQ7GE99</accession>
<protein>
    <recommendedName>
        <fullName evidence="4">Encoded protein</fullName>
    </recommendedName>
</protein>
<organism evidence="2 3">
    <name type="scientific">Dunaliella salina</name>
    <name type="common">Green alga</name>
    <name type="synonym">Protococcus salinus</name>
    <dbReference type="NCBI Taxonomy" id="3046"/>
    <lineage>
        <taxon>Eukaryota</taxon>
        <taxon>Viridiplantae</taxon>
        <taxon>Chlorophyta</taxon>
        <taxon>core chlorophytes</taxon>
        <taxon>Chlorophyceae</taxon>
        <taxon>CS clade</taxon>
        <taxon>Chlamydomonadales</taxon>
        <taxon>Dunaliellaceae</taxon>
        <taxon>Dunaliella</taxon>
    </lineage>
</organism>
<evidence type="ECO:0000256" key="1">
    <source>
        <dbReference type="SAM" id="MobiDB-lite"/>
    </source>
</evidence>
<comment type="caution">
    <text evidence="2">The sequence shown here is derived from an EMBL/GenBank/DDBJ whole genome shotgun (WGS) entry which is preliminary data.</text>
</comment>
<keyword evidence="3" id="KW-1185">Reference proteome</keyword>
<evidence type="ECO:0008006" key="4">
    <source>
        <dbReference type="Google" id="ProtNLM"/>
    </source>
</evidence>
<sequence length="83" mass="9451">MQAGSHNASMSFYDIVHVAFYNTVHVANLCTHWFAHLNINSPQADESLKRPSFQVNSAGRETRQLRPSKRNPQSTRVRPICAR</sequence>
<proteinExistence type="predicted"/>
<name>A0ABQ7GE99_DUNSA</name>
<reference evidence="2" key="1">
    <citation type="submission" date="2017-08" db="EMBL/GenBank/DDBJ databases">
        <authorList>
            <person name="Polle J.E."/>
            <person name="Barry K."/>
            <person name="Cushman J."/>
            <person name="Schmutz J."/>
            <person name="Tran D."/>
            <person name="Hathwaick L.T."/>
            <person name="Yim W.C."/>
            <person name="Jenkins J."/>
            <person name="Mckie-Krisberg Z.M."/>
            <person name="Prochnik S."/>
            <person name="Lindquist E."/>
            <person name="Dockter R.B."/>
            <person name="Adam C."/>
            <person name="Molina H."/>
            <person name="Bunkerborg J."/>
            <person name="Jin E."/>
            <person name="Buchheim M."/>
            <person name="Magnuson J."/>
        </authorList>
    </citation>
    <scope>NUCLEOTIDE SEQUENCE</scope>
    <source>
        <strain evidence="2">CCAP 19/18</strain>
    </source>
</reference>
<gene>
    <name evidence="2" type="ORF">DUNSADRAFT_11013</name>
</gene>
<dbReference type="EMBL" id="MU069840">
    <property type="protein sequence ID" value="KAF5832933.1"/>
    <property type="molecule type" value="Genomic_DNA"/>
</dbReference>
<dbReference type="Proteomes" id="UP000815325">
    <property type="component" value="Unassembled WGS sequence"/>
</dbReference>
<evidence type="ECO:0000313" key="2">
    <source>
        <dbReference type="EMBL" id="KAF5832933.1"/>
    </source>
</evidence>
<feature type="region of interest" description="Disordered" evidence="1">
    <location>
        <begin position="45"/>
        <end position="83"/>
    </location>
</feature>
<evidence type="ECO:0000313" key="3">
    <source>
        <dbReference type="Proteomes" id="UP000815325"/>
    </source>
</evidence>